<dbReference type="InterPro" id="IPR008521">
    <property type="entry name" value="Mg_trans_NIPA"/>
</dbReference>
<evidence type="ECO:0000256" key="1">
    <source>
        <dbReference type="ARBA" id="ARBA00004141"/>
    </source>
</evidence>
<feature type="transmembrane region" description="Helical" evidence="6">
    <location>
        <begin position="353"/>
        <end position="374"/>
    </location>
</feature>
<accession>A0A9P6NWP5</accession>
<evidence type="ECO:0000256" key="5">
    <source>
        <dbReference type="SAM" id="MobiDB-lite"/>
    </source>
</evidence>
<feature type="compositionally biased region" description="Polar residues" evidence="5">
    <location>
        <begin position="410"/>
        <end position="422"/>
    </location>
</feature>
<feature type="transmembrane region" description="Helical" evidence="6">
    <location>
        <begin position="173"/>
        <end position="198"/>
    </location>
</feature>
<feature type="transmembrane region" description="Helical" evidence="6">
    <location>
        <begin position="321"/>
        <end position="341"/>
    </location>
</feature>
<feature type="compositionally biased region" description="Acidic residues" evidence="5">
    <location>
        <begin position="475"/>
        <end position="489"/>
    </location>
</feature>
<dbReference type="OrthoDB" id="165382at2759"/>
<keyword evidence="2 6" id="KW-0812">Transmembrane</keyword>
<evidence type="ECO:0000313" key="7">
    <source>
        <dbReference type="EMBL" id="KAG0150901.1"/>
    </source>
</evidence>
<dbReference type="SUPFAM" id="SSF103481">
    <property type="entry name" value="Multidrug resistance efflux transporter EmrE"/>
    <property type="match status" value="1"/>
</dbReference>
<feature type="transmembrane region" description="Helical" evidence="6">
    <location>
        <begin position="100"/>
        <end position="120"/>
    </location>
</feature>
<dbReference type="Proteomes" id="UP000886653">
    <property type="component" value="Unassembled WGS sequence"/>
</dbReference>
<feature type="transmembrane region" description="Helical" evidence="6">
    <location>
        <begin position="132"/>
        <end position="153"/>
    </location>
</feature>
<keyword evidence="3 6" id="KW-1133">Transmembrane helix</keyword>
<protein>
    <recommendedName>
        <fullName evidence="9">Magnesium transporter</fullName>
    </recommendedName>
</protein>
<dbReference type="Gene3D" id="1.10.3730.20">
    <property type="match status" value="1"/>
</dbReference>
<comment type="subcellular location">
    <subcellularLocation>
        <location evidence="1">Membrane</location>
        <topology evidence="1">Multi-pass membrane protein</topology>
    </subcellularLocation>
</comment>
<comment type="caution">
    <text evidence="7">The sequence shown here is derived from an EMBL/GenBank/DDBJ whole genome shotgun (WGS) entry which is preliminary data.</text>
</comment>
<dbReference type="AlphaFoldDB" id="A0A9P6NWP5"/>
<gene>
    <name evidence="7" type="ORF">CROQUDRAFT_72399</name>
</gene>
<dbReference type="PANTHER" id="PTHR12570">
    <property type="match status" value="1"/>
</dbReference>
<feature type="transmembrane region" description="Helical" evidence="6">
    <location>
        <begin position="69"/>
        <end position="88"/>
    </location>
</feature>
<feature type="transmembrane region" description="Helical" evidence="6">
    <location>
        <begin position="26"/>
        <end position="49"/>
    </location>
</feature>
<organism evidence="7 8">
    <name type="scientific">Cronartium quercuum f. sp. fusiforme G11</name>
    <dbReference type="NCBI Taxonomy" id="708437"/>
    <lineage>
        <taxon>Eukaryota</taxon>
        <taxon>Fungi</taxon>
        <taxon>Dikarya</taxon>
        <taxon>Basidiomycota</taxon>
        <taxon>Pucciniomycotina</taxon>
        <taxon>Pucciniomycetes</taxon>
        <taxon>Pucciniales</taxon>
        <taxon>Coleosporiaceae</taxon>
        <taxon>Cronartium</taxon>
    </lineage>
</organism>
<dbReference type="Pfam" id="PF05653">
    <property type="entry name" value="Mg_trans_NIPA"/>
    <property type="match status" value="2"/>
</dbReference>
<sequence length="508" mass="57407">MTNDSINSNSLIIDLDPGPIYQSYTVSYFFIGFAITIASSILNAFGINLQKLDLNRSKKDPSQKRRKDCLRPIWLIGLSLYILSQVLGSTLALQYMRSEYVAPLGSTSLIFNFIFARVLLGTQITLRDAFGTLVVILGVIGVIGFGNIRQAGIDQEANMSLSTLKTLWARPQWIFYLILLEIFTFLVIWIATIGFELITEKNEQDQRRSAEEEDDDDEIERVLRRGGGRSRSNLSSTNPLIKIFHPIFNIYQSSRSTLKSTIEHWSISKSDETSFKLDGLFWASGAGLLAGQTLVFAKSYVKLVTNGLSHDGRGQLIDLAHPLSILILTFLILTAIFQVWCLNRGLKVYDSTLIVPVLFAIYTASGFINSLIYLDELPIYRTWVLFMIWISIAILIFGVFLLSAKRSPSKSTPNTSYSNHESGQTHHQRSKDVMEHHPNESFITLSSIKSGPFKPKRVDGDDSNPFEEYEVKPQEEEEEEEEDDDDDDLPTQPHLSPYLKPDPRTQMP</sequence>
<evidence type="ECO:0000256" key="3">
    <source>
        <dbReference type="ARBA" id="ARBA00022989"/>
    </source>
</evidence>
<dbReference type="GO" id="GO:0015095">
    <property type="term" value="F:magnesium ion transmembrane transporter activity"/>
    <property type="evidence" value="ECO:0007669"/>
    <property type="project" value="InterPro"/>
</dbReference>
<reference evidence="7" key="1">
    <citation type="submission" date="2013-11" db="EMBL/GenBank/DDBJ databases">
        <title>Genome sequence of the fusiform rust pathogen reveals effectors for host alternation and coevolution with pine.</title>
        <authorList>
            <consortium name="DOE Joint Genome Institute"/>
            <person name="Smith K."/>
            <person name="Pendleton A."/>
            <person name="Kubisiak T."/>
            <person name="Anderson C."/>
            <person name="Salamov A."/>
            <person name="Aerts A."/>
            <person name="Riley R."/>
            <person name="Clum A."/>
            <person name="Lindquist E."/>
            <person name="Ence D."/>
            <person name="Campbell M."/>
            <person name="Kronenberg Z."/>
            <person name="Feau N."/>
            <person name="Dhillon B."/>
            <person name="Hamelin R."/>
            <person name="Burleigh J."/>
            <person name="Smith J."/>
            <person name="Yandell M."/>
            <person name="Nelson C."/>
            <person name="Grigoriev I."/>
            <person name="Davis J."/>
        </authorList>
    </citation>
    <scope>NUCLEOTIDE SEQUENCE</scope>
    <source>
        <strain evidence="7">G11</strain>
    </source>
</reference>
<feature type="region of interest" description="Disordered" evidence="5">
    <location>
        <begin position="446"/>
        <end position="508"/>
    </location>
</feature>
<dbReference type="EMBL" id="MU167216">
    <property type="protein sequence ID" value="KAG0150901.1"/>
    <property type="molecule type" value="Genomic_DNA"/>
</dbReference>
<dbReference type="InterPro" id="IPR037185">
    <property type="entry name" value="EmrE-like"/>
</dbReference>
<feature type="transmembrane region" description="Helical" evidence="6">
    <location>
        <begin position="380"/>
        <end position="402"/>
    </location>
</feature>
<evidence type="ECO:0000256" key="4">
    <source>
        <dbReference type="ARBA" id="ARBA00023136"/>
    </source>
</evidence>
<feature type="transmembrane region" description="Helical" evidence="6">
    <location>
        <begin position="279"/>
        <end position="301"/>
    </location>
</feature>
<proteinExistence type="predicted"/>
<evidence type="ECO:0000256" key="6">
    <source>
        <dbReference type="SAM" id="Phobius"/>
    </source>
</evidence>
<evidence type="ECO:0008006" key="9">
    <source>
        <dbReference type="Google" id="ProtNLM"/>
    </source>
</evidence>
<dbReference type="PANTHER" id="PTHR12570:SF82">
    <property type="entry name" value="NIPA-LIKE PROTEIN 3"/>
    <property type="match status" value="1"/>
</dbReference>
<keyword evidence="4 6" id="KW-0472">Membrane</keyword>
<feature type="region of interest" description="Disordered" evidence="5">
    <location>
        <begin position="410"/>
        <end position="433"/>
    </location>
</feature>
<dbReference type="GO" id="GO:0016020">
    <property type="term" value="C:membrane"/>
    <property type="evidence" value="ECO:0007669"/>
    <property type="project" value="UniProtKB-SubCell"/>
</dbReference>
<keyword evidence="8" id="KW-1185">Reference proteome</keyword>
<evidence type="ECO:0000313" key="8">
    <source>
        <dbReference type="Proteomes" id="UP000886653"/>
    </source>
</evidence>
<evidence type="ECO:0000256" key="2">
    <source>
        <dbReference type="ARBA" id="ARBA00022692"/>
    </source>
</evidence>
<name>A0A9P6NWP5_9BASI</name>